<organism evidence="1 2">
    <name type="scientific">Psychroflexus sediminis</name>
    <dbReference type="NCBI Taxonomy" id="470826"/>
    <lineage>
        <taxon>Bacteria</taxon>
        <taxon>Pseudomonadati</taxon>
        <taxon>Bacteroidota</taxon>
        <taxon>Flavobacteriia</taxon>
        <taxon>Flavobacteriales</taxon>
        <taxon>Flavobacteriaceae</taxon>
        <taxon>Psychroflexus</taxon>
    </lineage>
</organism>
<evidence type="ECO:0000313" key="1">
    <source>
        <dbReference type="EMBL" id="SDG99508.1"/>
    </source>
</evidence>
<keyword evidence="2" id="KW-1185">Reference proteome</keyword>
<reference evidence="1 2" key="1">
    <citation type="submission" date="2016-10" db="EMBL/GenBank/DDBJ databases">
        <authorList>
            <person name="de Groot N.N."/>
        </authorList>
    </citation>
    <scope>NUCLEOTIDE SEQUENCE [LARGE SCALE GENOMIC DNA]</scope>
    <source>
        <strain evidence="1 2">DSM 19803</strain>
    </source>
</reference>
<proteinExistence type="predicted"/>
<dbReference type="STRING" id="470826.SAMN04488027_11414"/>
<protein>
    <submittedName>
        <fullName evidence="1">Uncharacterized protein</fullName>
    </submittedName>
</protein>
<dbReference type="AlphaFoldDB" id="A0A1G7YSL2"/>
<evidence type="ECO:0000313" key="2">
    <source>
        <dbReference type="Proteomes" id="UP000199296"/>
    </source>
</evidence>
<gene>
    <name evidence="1" type="ORF">SAMN04488027_11414</name>
</gene>
<dbReference type="Proteomes" id="UP000199296">
    <property type="component" value="Unassembled WGS sequence"/>
</dbReference>
<dbReference type="EMBL" id="FNCW01000014">
    <property type="protein sequence ID" value="SDG99508.1"/>
    <property type="molecule type" value="Genomic_DNA"/>
</dbReference>
<sequence>MVESCLSDLGKEIIWDFINKLQRFNSGAYASKVRLSSLKVLPGALRLKPVMICLY</sequence>
<name>A0A1G7YSL2_9FLAO</name>
<accession>A0A1G7YSL2</accession>